<organism evidence="3 4">
    <name type="scientific">Saguinus oedipus</name>
    <name type="common">Cotton-top tamarin</name>
    <name type="synonym">Oedipomidas oedipus</name>
    <dbReference type="NCBI Taxonomy" id="9490"/>
    <lineage>
        <taxon>Eukaryota</taxon>
        <taxon>Metazoa</taxon>
        <taxon>Chordata</taxon>
        <taxon>Craniata</taxon>
        <taxon>Vertebrata</taxon>
        <taxon>Euteleostomi</taxon>
        <taxon>Mammalia</taxon>
        <taxon>Eutheria</taxon>
        <taxon>Euarchontoglires</taxon>
        <taxon>Primates</taxon>
        <taxon>Haplorrhini</taxon>
        <taxon>Platyrrhini</taxon>
        <taxon>Cebidae</taxon>
        <taxon>Callitrichinae</taxon>
        <taxon>Saguinus</taxon>
    </lineage>
</organism>
<keyword evidence="4" id="KW-1185">Reference proteome</keyword>
<proteinExistence type="predicted"/>
<accession>A0ABQ9TLQ1</accession>
<sequence>MVCVATASPPPWQLGVCPADPPLMGCVELLLPLHSGPGGDIPLKEAVDVFSLPPSVLRCSSQEPAASEGAYKVAVDNFLQQQHMLGAGGGPGPAHGEEQLPQPTWDLQSLVRPPVAAQTEALSHLFCSVRTLTAKEELLQTLRFHLILHVARAHGYSKVMTGDSCTRLAVKLMTNLALGRGAFLAWDTGFSDERHGDVVVVRPMREHTLKEVAFYNQLFSVPSVFTPAVDTKLLRPPKRPASTG</sequence>
<evidence type="ECO:0000313" key="3">
    <source>
        <dbReference type="EMBL" id="KAK2085692.1"/>
    </source>
</evidence>
<gene>
    <name evidence="3" type="primary">CTU2</name>
    <name evidence="3" type="ORF">P7K49_036992</name>
</gene>
<evidence type="ECO:0000313" key="4">
    <source>
        <dbReference type="Proteomes" id="UP001266305"/>
    </source>
</evidence>
<comment type="caution">
    <text evidence="3">The sequence shown here is derived from an EMBL/GenBank/DDBJ whole genome shotgun (WGS) entry which is preliminary data.</text>
</comment>
<dbReference type="Proteomes" id="UP001266305">
    <property type="component" value="Unassembled WGS sequence"/>
</dbReference>
<dbReference type="SUPFAM" id="SSF52402">
    <property type="entry name" value="Adenine nucleotide alpha hydrolases-like"/>
    <property type="match status" value="1"/>
</dbReference>
<evidence type="ECO:0000256" key="2">
    <source>
        <dbReference type="ARBA" id="ARBA00022694"/>
    </source>
</evidence>
<dbReference type="InterPro" id="IPR014729">
    <property type="entry name" value="Rossmann-like_a/b/a_fold"/>
</dbReference>
<protein>
    <submittedName>
        <fullName evidence="3">Cytoplasmic tRNA 2-thiolation protein 2</fullName>
    </submittedName>
</protein>
<dbReference type="InterPro" id="IPR019407">
    <property type="entry name" value="CTU2"/>
</dbReference>
<name>A0ABQ9TLQ1_SAGOE</name>
<reference evidence="3 4" key="1">
    <citation type="submission" date="2023-05" db="EMBL/GenBank/DDBJ databases">
        <title>B98-5 Cell Line De Novo Hybrid Assembly: An Optical Mapping Approach.</title>
        <authorList>
            <person name="Kananen K."/>
            <person name="Auerbach J.A."/>
            <person name="Kautto E."/>
            <person name="Blachly J.S."/>
        </authorList>
    </citation>
    <scope>NUCLEOTIDE SEQUENCE [LARGE SCALE GENOMIC DNA]</scope>
    <source>
        <strain evidence="3">B95-8</strain>
        <tissue evidence="3">Cell line</tissue>
    </source>
</reference>
<dbReference type="Gene3D" id="3.40.50.620">
    <property type="entry name" value="HUPs"/>
    <property type="match status" value="1"/>
</dbReference>
<dbReference type="PANTHER" id="PTHR20882">
    <property type="entry name" value="CYTOPLASMIC TRNA 2-THIOLATION PROTEIN 2"/>
    <property type="match status" value="1"/>
</dbReference>
<keyword evidence="2" id="KW-0819">tRNA processing</keyword>
<evidence type="ECO:0000256" key="1">
    <source>
        <dbReference type="ARBA" id="ARBA00022490"/>
    </source>
</evidence>
<dbReference type="PANTHER" id="PTHR20882:SF14">
    <property type="entry name" value="CYTOPLASMIC TRNA 2-THIOLATION PROTEIN 2"/>
    <property type="match status" value="1"/>
</dbReference>
<keyword evidence="1" id="KW-0963">Cytoplasm</keyword>
<dbReference type="EMBL" id="JASSZA010000021">
    <property type="protein sequence ID" value="KAK2085692.1"/>
    <property type="molecule type" value="Genomic_DNA"/>
</dbReference>